<protein>
    <submittedName>
        <fullName evidence="7">Histidine kinase</fullName>
    </submittedName>
</protein>
<dbReference type="InterPro" id="IPR003594">
    <property type="entry name" value="HATPase_dom"/>
</dbReference>
<dbReference type="InterPro" id="IPR010559">
    <property type="entry name" value="Sig_transdc_His_kin_internal"/>
</dbReference>
<dbReference type="Pfam" id="PF00672">
    <property type="entry name" value="HAMP"/>
    <property type="match status" value="1"/>
</dbReference>
<dbReference type="PROSITE" id="PS50885">
    <property type="entry name" value="HAMP"/>
    <property type="match status" value="1"/>
</dbReference>
<dbReference type="InterPro" id="IPR003660">
    <property type="entry name" value="HAMP_dom"/>
</dbReference>
<evidence type="ECO:0000256" key="2">
    <source>
        <dbReference type="ARBA" id="ARBA00022553"/>
    </source>
</evidence>
<dbReference type="GO" id="GO:0016020">
    <property type="term" value="C:membrane"/>
    <property type="evidence" value="ECO:0007669"/>
    <property type="project" value="UniProtKB-SubCell"/>
</dbReference>
<feature type="domain" description="HAMP" evidence="6">
    <location>
        <begin position="302"/>
        <end position="353"/>
    </location>
</feature>
<dbReference type="RefSeq" id="WP_227615701.1">
    <property type="nucleotide sequence ID" value="NZ_JAJEPR010000024.1"/>
</dbReference>
<feature type="transmembrane region" description="Helical" evidence="5">
    <location>
        <begin position="268"/>
        <end position="295"/>
    </location>
</feature>
<keyword evidence="2" id="KW-0597">Phosphoprotein</keyword>
<evidence type="ECO:0000313" key="8">
    <source>
        <dbReference type="Proteomes" id="UP001197875"/>
    </source>
</evidence>
<dbReference type="Proteomes" id="UP001197875">
    <property type="component" value="Unassembled WGS sequence"/>
</dbReference>
<keyword evidence="5" id="KW-0812">Transmembrane</keyword>
<evidence type="ECO:0000256" key="3">
    <source>
        <dbReference type="ARBA" id="ARBA00022679"/>
    </source>
</evidence>
<gene>
    <name evidence="7" type="ORF">LKD71_12770</name>
</gene>
<name>A0AAE3DUF3_9FIRM</name>
<dbReference type="GO" id="GO:0000155">
    <property type="term" value="F:phosphorelay sensor kinase activity"/>
    <property type="evidence" value="ECO:0007669"/>
    <property type="project" value="InterPro"/>
</dbReference>
<evidence type="ECO:0000313" key="7">
    <source>
        <dbReference type="EMBL" id="MCC2190658.1"/>
    </source>
</evidence>
<organism evidence="7 8">
    <name type="scientific">Fusicatenibacter faecihominis</name>
    <dbReference type="NCBI Taxonomy" id="2881276"/>
    <lineage>
        <taxon>Bacteria</taxon>
        <taxon>Bacillati</taxon>
        <taxon>Bacillota</taxon>
        <taxon>Clostridia</taxon>
        <taxon>Lachnospirales</taxon>
        <taxon>Lachnospiraceae</taxon>
        <taxon>Fusicatenibacter</taxon>
    </lineage>
</organism>
<dbReference type="Gene3D" id="6.10.340.10">
    <property type="match status" value="1"/>
</dbReference>
<comment type="caution">
    <text evidence="7">The sequence shown here is derived from an EMBL/GenBank/DDBJ whole genome shotgun (WGS) entry which is preliminary data.</text>
</comment>
<keyword evidence="4 7" id="KW-0418">Kinase</keyword>
<comment type="subcellular location">
    <subcellularLocation>
        <location evidence="1">Membrane</location>
    </subcellularLocation>
</comment>
<dbReference type="InterPro" id="IPR050640">
    <property type="entry name" value="Bact_2-comp_sensor_kinase"/>
</dbReference>
<keyword evidence="5" id="KW-1133">Transmembrane helix</keyword>
<dbReference type="PANTHER" id="PTHR34220:SF7">
    <property type="entry name" value="SENSOR HISTIDINE KINASE YPDA"/>
    <property type="match status" value="1"/>
</dbReference>
<proteinExistence type="predicted"/>
<dbReference type="SUPFAM" id="SSF55874">
    <property type="entry name" value="ATPase domain of HSP90 chaperone/DNA topoisomerase II/histidine kinase"/>
    <property type="match status" value="1"/>
</dbReference>
<evidence type="ECO:0000256" key="4">
    <source>
        <dbReference type="ARBA" id="ARBA00022777"/>
    </source>
</evidence>
<dbReference type="SMART" id="SM00304">
    <property type="entry name" value="HAMP"/>
    <property type="match status" value="1"/>
</dbReference>
<feature type="transmembrane region" description="Helical" evidence="5">
    <location>
        <begin position="15"/>
        <end position="36"/>
    </location>
</feature>
<dbReference type="InterPro" id="IPR036890">
    <property type="entry name" value="HATPase_C_sf"/>
</dbReference>
<accession>A0AAE3DUF3</accession>
<dbReference type="SUPFAM" id="SSF158472">
    <property type="entry name" value="HAMP domain-like"/>
    <property type="match status" value="1"/>
</dbReference>
<evidence type="ECO:0000256" key="5">
    <source>
        <dbReference type="SAM" id="Phobius"/>
    </source>
</evidence>
<keyword evidence="3" id="KW-0808">Transferase</keyword>
<dbReference type="AlphaFoldDB" id="A0AAE3DUF3"/>
<evidence type="ECO:0000256" key="1">
    <source>
        <dbReference type="ARBA" id="ARBA00004370"/>
    </source>
</evidence>
<keyword evidence="5" id="KW-0472">Membrane</keyword>
<reference evidence="7 8" key="1">
    <citation type="submission" date="2021-10" db="EMBL/GenBank/DDBJ databases">
        <title>Anaerobic single-cell dispensing facilitates the cultivation of human gut bacteria.</title>
        <authorList>
            <person name="Afrizal A."/>
        </authorList>
    </citation>
    <scope>NUCLEOTIDE SEQUENCE [LARGE SCALE GENOMIC DNA]</scope>
    <source>
        <strain evidence="7 8">CLA-AA-H277</strain>
    </source>
</reference>
<sequence length="572" mass="66303">MKNRKLQTQTLKTKVLLVIAAVCIPVLILFFGMSFFSIRKIQNQIYENNQNLLRSNVNQLDAELNKISEYLLNESTNDQQMNLFSSSDPVKSYDGAILYTRKFYEDIHMFNYIGGIACYSPKNGKLVYNFTDQSKSFQQRMQVLDYVKEHWEECYQNSLHFQTYFMNEIPVMLYCVGNEEMLFFTWTDYETLMAPFSQEQMIGNSDFCFSAKDGTLLTELPEKLQNLNFSGKMGGYYFSGAGDAYLITGVDSENGDFRMMSVVSRRKLLGIFYIIQIMGILVILFFGMILTPFLLRFLQKCIFQPVDSLEKGIREIEKGNLEVQIPNTDTSEELHHLIEAFNSMASQIRTLKIQAYEDALEKQKLELDYMQLQIEPHFYLNALNLINTMAQAEDVELIGELTENLSLYLRYIVSSRNGKTTVLEESRHIAHYLKIMEIRFGESFRYIQEIDERAEQIVIPPLAVQMLIENSMKYAFDIYGETEIRLKIFMEGPDLHILAEDNGKGYPEKIQKDFADEIPPQDGHIGLWNIKKRLEQMYPGQVTFRISNREPSGARTEIWIKGVGKNEFTSCG</sequence>
<evidence type="ECO:0000259" key="6">
    <source>
        <dbReference type="PROSITE" id="PS50885"/>
    </source>
</evidence>
<dbReference type="Gene3D" id="3.30.565.10">
    <property type="entry name" value="Histidine kinase-like ATPase, C-terminal domain"/>
    <property type="match status" value="1"/>
</dbReference>
<dbReference type="Pfam" id="PF06580">
    <property type="entry name" value="His_kinase"/>
    <property type="match status" value="1"/>
</dbReference>
<dbReference type="PANTHER" id="PTHR34220">
    <property type="entry name" value="SENSOR HISTIDINE KINASE YPDA"/>
    <property type="match status" value="1"/>
</dbReference>
<dbReference type="EMBL" id="JAJEPR010000024">
    <property type="protein sequence ID" value="MCC2190658.1"/>
    <property type="molecule type" value="Genomic_DNA"/>
</dbReference>
<keyword evidence="8" id="KW-1185">Reference proteome</keyword>
<dbReference type="Pfam" id="PF02518">
    <property type="entry name" value="HATPase_c"/>
    <property type="match status" value="1"/>
</dbReference>
<dbReference type="CDD" id="cd06225">
    <property type="entry name" value="HAMP"/>
    <property type="match status" value="1"/>
</dbReference>